<comment type="caution">
    <text evidence="11">The sequence shown here is derived from an EMBL/GenBank/DDBJ whole genome shotgun (WGS) entry which is preliminary data.</text>
</comment>
<sequence>MKLLLSVSLVLATLAYTHASVYDNFNNCLKYFYKNQIPSGFQGIALPDLFDRNNFPDGMNQNDLGSPAYICQTYENTVRFATLYDRGRLMPLYSAYIIDVKPKDVPSECYRPKNFQYEPQLVYRGVDGNMMRDAVTELKNYNTQRGIDQKKEKNRPPYLLKTSQSGDNDYTDKDYDRGHLNPCGHHSAGQDRYKATFTFTNVVPMIKELNNNIWSQYEVEMTEMSVNCKDMYVIVGIVPGNIRVQGSRLIAPGYVWNAYCCVDNNDKPITSGAALAENIKRSQLQKFPNIDDFQAKLKNLLGVSQDIELFQNNCKP</sequence>
<organism evidence="11 12">
    <name type="scientific">Engystomops pustulosus</name>
    <name type="common">Tungara frog</name>
    <name type="synonym">Physalaemus pustulosus</name>
    <dbReference type="NCBI Taxonomy" id="76066"/>
    <lineage>
        <taxon>Eukaryota</taxon>
        <taxon>Metazoa</taxon>
        <taxon>Chordata</taxon>
        <taxon>Craniata</taxon>
        <taxon>Vertebrata</taxon>
        <taxon>Euteleostomi</taxon>
        <taxon>Amphibia</taxon>
        <taxon>Batrachia</taxon>
        <taxon>Anura</taxon>
        <taxon>Neobatrachia</taxon>
        <taxon>Hyloidea</taxon>
        <taxon>Leptodactylidae</taxon>
        <taxon>Leiuperinae</taxon>
        <taxon>Engystomops</taxon>
    </lineage>
</organism>
<dbReference type="InterPro" id="IPR039015">
    <property type="entry name" value="ENDOD1"/>
</dbReference>
<dbReference type="InterPro" id="IPR001604">
    <property type="entry name" value="Endo_G_ENPP1-like_dom"/>
</dbReference>
<evidence type="ECO:0000259" key="10">
    <source>
        <dbReference type="SMART" id="SM00892"/>
    </source>
</evidence>
<keyword evidence="6" id="KW-0460">Magnesium</keyword>
<keyword evidence="8" id="KW-0732">Signal</keyword>
<dbReference type="Gene3D" id="3.40.570.10">
    <property type="entry name" value="Extracellular Endonuclease, subunit A"/>
    <property type="match status" value="1"/>
</dbReference>
<evidence type="ECO:0000256" key="7">
    <source>
        <dbReference type="SAM" id="MobiDB-lite"/>
    </source>
</evidence>
<dbReference type="PANTHER" id="PTHR21472:SF26">
    <property type="entry name" value="ENDONUCLEASE DOMAIN CONTAINING 1"/>
    <property type="match status" value="1"/>
</dbReference>
<evidence type="ECO:0000313" key="12">
    <source>
        <dbReference type="Proteomes" id="UP000824782"/>
    </source>
</evidence>
<dbReference type="SMART" id="SM00892">
    <property type="entry name" value="Endonuclease_NS"/>
    <property type="match status" value="1"/>
</dbReference>
<feature type="region of interest" description="Disordered" evidence="7">
    <location>
        <begin position="142"/>
        <end position="168"/>
    </location>
</feature>
<dbReference type="GO" id="GO:0016787">
    <property type="term" value="F:hydrolase activity"/>
    <property type="evidence" value="ECO:0007669"/>
    <property type="project" value="InterPro"/>
</dbReference>
<name>A0AAV7BPW8_ENGPU</name>
<feature type="signal peptide" evidence="8">
    <location>
        <begin position="1"/>
        <end position="19"/>
    </location>
</feature>
<accession>A0AAV7BPW8</accession>
<dbReference type="EMBL" id="WNYA01000004">
    <property type="protein sequence ID" value="KAG8574283.1"/>
    <property type="molecule type" value="Genomic_DNA"/>
</dbReference>
<dbReference type="GO" id="GO:0004519">
    <property type="term" value="F:endonuclease activity"/>
    <property type="evidence" value="ECO:0007669"/>
    <property type="project" value="UniProtKB-KW"/>
</dbReference>
<protein>
    <recommendedName>
        <fullName evidence="13">Endonuclease domain-containing 1 protein-like</fullName>
    </recommendedName>
</protein>
<keyword evidence="4" id="KW-0479">Metal-binding</keyword>
<feature type="domain" description="ENPP1-3/EXOG-like endonuclease/phosphodiesterase" evidence="9">
    <location>
        <begin position="77"/>
        <end position="316"/>
    </location>
</feature>
<evidence type="ECO:0000256" key="1">
    <source>
        <dbReference type="ARBA" id="ARBA00001946"/>
    </source>
</evidence>
<evidence type="ECO:0008006" key="13">
    <source>
        <dbReference type="Google" id="ProtNLM"/>
    </source>
</evidence>
<keyword evidence="5" id="KW-0255">Endonuclease</keyword>
<dbReference type="PROSITE" id="PS01070">
    <property type="entry name" value="NUCLEASE_NON_SPEC"/>
    <property type="match status" value="1"/>
</dbReference>
<reference evidence="11" key="1">
    <citation type="thesis" date="2020" institute="ProQuest LLC" country="789 East Eisenhower Parkway, Ann Arbor, MI, USA">
        <title>Comparative Genomics and Chromosome Evolution.</title>
        <authorList>
            <person name="Mudd A.B."/>
        </authorList>
    </citation>
    <scope>NUCLEOTIDE SEQUENCE</scope>
    <source>
        <strain evidence="11">237g6f4</strain>
        <tissue evidence="11">Blood</tissue>
    </source>
</reference>
<evidence type="ECO:0000256" key="6">
    <source>
        <dbReference type="ARBA" id="ARBA00022842"/>
    </source>
</evidence>
<dbReference type="GO" id="GO:0003676">
    <property type="term" value="F:nucleic acid binding"/>
    <property type="evidence" value="ECO:0007669"/>
    <property type="project" value="InterPro"/>
</dbReference>
<keyword evidence="12" id="KW-1185">Reference proteome</keyword>
<dbReference type="Pfam" id="PF01223">
    <property type="entry name" value="Endonuclease_NS"/>
    <property type="match status" value="1"/>
</dbReference>
<gene>
    <name evidence="11" type="ORF">GDO81_009126</name>
</gene>
<keyword evidence="5" id="KW-0378">Hydrolase</keyword>
<dbReference type="SUPFAM" id="SSF54060">
    <property type="entry name" value="His-Me finger endonucleases"/>
    <property type="match status" value="1"/>
</dbReference>
<comment type="similarity">
    <text evidence="2">Belongs to the DNA/RNA non-specific endonuclease family.</text>
</comment>
<dbReference type="AlphaFoldDB" id="A0AAV7BPW8"/>
<dbReference type="InterPro" id="IPR044929">
    <property type="entry name" value="DNA/RNA_non-sp_Endonuclease_sf"/>
</dbReference>
<evidence type="ECO:0000256" key="4">
    <source>
        <dbReference type="ARBA" id="ARBA00022723"/>
    </source>
</evidence>
<dbReference type="Proteomes" id="UP000824782">
    <property type="component" value="Unassembled WGS sequence"/>
</dbReference>
<dbReference type="SMART" id="SM00477">
    <property type="entry name" value="NUC"/>
    <property type="match status" value="1"/>
</dbReference>
<evidence type="ECO:0000256" key="3">
    <source>
        <dbReference type="ARBA" id="ARBA00022722"/>
    </source>
</evidence>
<evidence type="ECO:0000313" key="11">
    <source>
        <dbReference type="EMBL" id="KAG8574283.1"/>
    </source>
</evidence>
<keyword evidence="3" id="KW-0540">Nuclease</keyword>
<evidence type="ECO:0000259" key="9">
    <source>
        <dbReference type="SMART" id="SM00477"/>
    </source>
</evidence>
<evidence type="ECO:0000256" key="2">
    <source>
        <dbReference type="ARBA" id="ARBA00010052"/>
    </source>
</evidence>
<dbReference type="InterPro" id="IPR020821">
    <property type="entry name" value="ENPP1-3/EXOG-like_nuc-like"/>
</dbReference>
<dbReference type="InterPro" id="IPR044925">
    <property type="entry name" value="His-Me_finger_sf"/>
</dbReference>
<evidence type="ECO:0000256" key="8">
    <source>
        <dbReference type="SAM" id="SignalP"/>
    </source>
</evidence>
<dbReference type="InterPro" id="IPR018524">
    <property type="entry name" value="DNA/RNA_endonuclease_AS"/>
</dbReference>
<evidence type="ECO:0000256" key="5">
    <source>
        <dbReference type="ARBA" id="ARBA00022759"/>
    </source>
</evidence>
<proteinExistence type="inferred from homology"/>
<comment type="cofactor">
    <cofactor evidence="1">
        <name>Mg(2+)</name>
        <dbReference type="ChEBI" id="CHEBI:18420"/>
    </cofactor>
</comment>
<feature type="domain" description="DNA/RNA non-specific endonuclease/pyrophosphatase/phosphodiesterase" evidence="10">
    <location>
        <begin position="76"/>
        <end position="293"/>
    </location>
</feature>
<feature type="chain" id="PRO_5043361372" description="Endonuclease domain-containing 1 protein-like" evidence="8">
    <location>
        <begin position="20"/>
        <end position="316"/>
    </location>
</feature>
<dbReference type="GO" id="GO:0046872">
    <property type="term" value="F:metal ion binding"/>
    <property type="evidence" value="ECO:0007669"/>
    <property type="project" value="UniProtKB-KW"/>
</dbReference>
<dbReference type="PANTHER" id="PTHR21472">
    <property type="entry name" value="ENDONUCLEASE DOMAIN-CONTAINING 1 PROTEIN ENDOD1"/>
    <property type="match status" value="1"/>
</dbReference>